<proteinExistence type="predicted"/>
<sequence>MWLKNLNSGYFRQCYTALSWVNNPEAKELFDFSNPFLKLPDRRILGGDILKQVVADADKAMETALKEDPVANVQVKKSLKSVPIKRKQNAQSSSSKKRSKKAIVINSYTEDHDDNDDKIDKENKSFSKLNELEYQERVLALKERKIALREREADIRIME</sequence>
<dbReference type="AlphaFoldDB" id="A0A2N0RLB4"/>
<reference evidence="2 3" key="1">
    <citation type="submission" date="2017-10" db="EMBL/GenBank/DDBJ databases">
        <title>Extensive intraspecific genome diversity in a model arbuscular mycorrhizal fungus.</title>
        <authorList>
            <person name="Chen E.C.H."/>
            <person name="Morin E."/>
            <person name="Baudet D."/>
            <person name="Noel J."/>
            <person name="Ndikumana S."/>
            <person name="Charron P."/>
            <person name="St-Onge C."/>
            <person name="Giorgi J."/>
            <person name="Grigoriev I.V."/>
            <person name="Roux C."/>
            <person name="Martin F.M."/>
            <person name="Corradi N."/>
        </authorList>
    </citation>
    <scope>NUCLEOTIDE SEQUENCE [LARGE SCALE GENOMIC DNA]</scope>
    <source>
        <strain evidence="2 3">A1</strain>
    </source>
</reference>
<dbReference type="VEuPathDB" id="FungiDB:RhiirA1_443008"/>
<accession>A0A2N0RLB4</accession>
<dbReference type="VEuPathDB" id="FungiDB:FUN_016476"/>
<organism evidence="2 3">
    <name type="scientific">Rhizophagus irregularis</name>
    <dbReference type="NCBI Taxonomy" id="588596"/>
    <lineage>
        <taxon>Eukaryota</taxon>
        <taxon>Fungi</taxon>
        <taxon>Fungi incertae sedis</taxon>
        <taxon>Mucoromycota</taxon>
        <taxon>Glomeromycotina</taxon>
        <taxon>Glomeromycetes</taxon>
        <taxon>Glomerales</taxon>
        <taxon>Glomeraceae</taxon>
        <taxon>Rhizophagus</taxon>
    </lineage>
</organism>
<evidence type="ECO:0000256" key="1">
    <source>
        <dbReference type="SAM" id="MobiDB-lite"/>
    </source>
</evidence>
<dbReference type="Proteomes" id="UP000232688">
    <property type="component" value="Unassembled WGS sequence"/>
</dbReference>
<evidence type="ECO:0000313" key="2">
    <source>
        <dbReference type="EMBL" id="PKC64096.1"/>
    </source>
</evidence>
<feature type="region of interest" description="Disordered" evidence="1">
    <location>
        <begin position="82"/>
        <end position="124"/>
    </location>
</feature>
<name>A0A2N0RLB4_9GLOM</name>
<comment type="caution">
    <text evidence="2">The sequence shown here is derived from an EMBL/GenBank/DDBJ whole genome shotgun (WGS) entry which is preliminary data.</text>
</comment>
<dbReference type="EMBL" id="LLXH01000671">
    <property type="protein sequence ID" value="PKC64096.1"/>
    <property type="molecule type" value="Genomic_DNA"/>
</dbReference>
<reference evidence="2 3" key="2">
    <citation type="submission" date="2017-10" db="EMBL/GenBank/DDBJ databases">
        <title>Genome analyses suggest a sexual origin of heterokaryosis in a supposedly ancient asexual fungus.</title>
        <authorList>
            <person name="Corradi N."/>
            <person name="Sedzielewska K."/>
            <person name="Noel J."/>
            <person name="Charron P."/>
            <person name="Farinelli L."/>
            <person name="Marton T."/>
            <person name="Kruger M."/>
            <person name="Pelin A."/>
            <person name="Brachmann A."/>
            <person name="Corradi N."/>
        </authorList>
    </citation>
    <scope>NUCLEOTIDE SEQUENCE [LARGE SCALE GENOMIC DNA]</scope>
    <source>
        <strain evidence="2 3">A1</strain>
    </source>
</reference>
<evidence type="ECO:0000313" key="3">
    <source>
        <dbReference type="Proteomes" id="UP000232688"/>
    </source>
</evidence>
<gene>
    <name evidence="2" type="ORF">RhiirA1_443008</name>
</gene>
<protein>
    <submittedName>
        <fullName evidence="2">Uncharacterized protein</fullName>
    </submittedName>
</protein>